<evidence type="ECO:0000256" key="3">
    <source>
        <dbReference type="ARBA" id="ARBA00023163"/>
    </source>
</evidence>
<dbReference type="PANTHER" id="PTHR24567:SF75">
    <property type="entry name" value="FUMARATE AND NITRATE REDUCTION REGULATORY PROTEIN"/>
    <property type="match status" value="1"/>
</dbReference>
<dbReference type="CDD" id="cd00038">
    <property type="entry name" value="CAP_ED"/>
    <property type="match status" value="1"/>
</dbReference>
<accession>A0A494Y5C9</accession>
<dbReference type="CDD" id="cd00092">
    <property type="entry name" value="HTH_CRP"/>
    <property type="match status" value="1"/>
</dbReference>
<dbReference type="InterPro" id="IPR012318">
    <property type="entry name" value="HTH_CRP"/>
</dbReference>
<evidence type="ECO:0000313" key="7">
    <source>
        <dbReference type="Proteomes" id="UP000270342"/>
    </source>
</evidence>
<dbReference type="Gene3D" id="1.10.10.10">
    <property type="entry name" value="Winged helix-like DNA-binding domain superfamily/Winged helix DNA-binding domain"/>
    <property type="match status" value="1"/>
</dbReference>
<dbReference type="OrthoDB" id="7643467at2"/>
<dbReference type="Pfam" id="PF13545">
    <property type="entry name" value="HTH_Crp_2"/>
    <property type="match status" value="1"/>
</dbReference>
<proteinExistence type="predicted"/>
<keyword evidence="1" id="KW-0805">Transcription regulation</keyword>
<organism evidence="6 7">
    <name type="scientific">Pararobbsia silviterrae</name>
    <dbReference type="NCBI Taxonomy" id="1792498"/>
    <lineage>
        <taxon>Bacteria</taxon>
        <taxon>Pseudomonadati</taxon>
        <taxon>Pseudomonadota</taxon>
        <taxon>Betaproteobacteria</taxon>
        <taxon>Burkholderiales</taxon>
        <taxon>Burkholderiaceae</taxon>
        <taxon>Pararobbsia</taxon>
    </lineage>
</organism>
<dbReference type="InterPro" id="IPR050397">
    <property type="entry name" value="Env_Response_Regulators"/>
</dbReference>
<evidence type="ECO:0000259" key="5">
    <source>
        <dbReference type="PROSITE" id="PS51063"/>
    </source>
</evidence>
<dbReference type="GO" id="GO:0005829">
    <property type="term" value="C:cytosol"/>
    <property type="evidence" value="ECO:0007669"/>
    <property type="project" value="TreeGrafter"/>
</dbReference>
<reference evidence="6 7" key="1">
    <citation type="submission" date="2018-10" db="EMBL/GenBank/DDBJ databases">
        <title>Robbsia sp. DHC34, isolated from soil.</title>
        <authorList>
            <person name="Gao Z.-H."/>
            <person name="Qiu L.-H."/>
        </authorList>
    </citation>
    <scope>NUCLEOTIDE SEQUENCE [LARGE SCALE GENOMIC DNA]</scope>
    <source>
        <strain evidence="6 7">DHC34</strain>
    </source>
</reference>
<feature type="domain" description="HTH crp-type" evidence="5">
    <location>
        <begin position="162"/>
        <end position="235"/>
    </location>
</feature>
<dbReference type="Proteomes" id="UP000270342">
    <property type="component" value="Unassembled WGS sequence"/>
</dbReference>
<protein>
    <submittedName>
        <fullName evidence="6">Transcriptional regulator</fullName>
    </submittedName>
</protein>
<gene>
    <name evidence="6" type="ORF">D7S86_06325</name>
</gene>
<keyword evidence="3" id="KW-0804">Transcription</keyword>
<dbReference type="InterPro" id="IPR014710">
    <property type="entry name" value="RmlC-like_jellyroll"/>
</dbReference>
<evidence type="ECO:0000313" key="6">
    <source>
        <dbReference type="EMBL" id="RKP57888.1"/>
    </source>
</evidence>
<dbReference type="Pfam" id="PF00027">
    <property type="entry name" value="cNMP_binding"/>
    <property type="match status" value="1"/>
</dbReference>
<dbReference type="SUPFAM" id="SSF46785">
    <property type="entry name" value="Winged helix' DNA-binding domain"/>
    <property type="match status" value="1"/>
</dbReference>
<evidence type="ECO:0000256" key="1">
    <source>
        <dbReference type="ARBA" id="ARBA00023015"/>
    </source>
</evidence>
<dbReference type="FunFam" id="1.10.10.10:FF:000028">
    <property type="entry name" value="Fumarate/nitrate reduction transcriptional regulator Fnr"/>
    <property type="match status" value="1"/>
</dbReference>
<dbReference type="Gene3D" id="2.60.120.10">
    <property type="entry name" value="Jelly Rolls"/>
    <property type="match status" value="1"/>
</dbReference>
<dbReference type="PROSITE" id="PS50042">
    <property type="entry name" value="CNMP_BINDING_3"/>
    <property type="match status" value="1"/>
</dbReference>
<dbReference type="InterPro" id="IPR036390">
    <property type="entry name" value="WH_DNA-bd_sf"/>
</dbReference>
<sequence length="270" mass="29866">MSARPDRIQVWRKSMPRCSRCPLAPLCIPTGLGQDEIGPLDVEIDRRVRIRKGQPLFRQGDAHARIYAVRSGTLKAHRYIEDGREQTTGFRMQGDVLGLDSIDEPHHVSTATALEDSEICALPGARASADHARPALIERQLLRLASREIRRDDAVRFTLSAMSAEGRVAWFLLSLSERFTARGYSGVEFNLRMTRDDIGRYLGIQLETVSRSLSRFTNEGWVAIAHRRVRLLDRDALGRIGAGAAPDNAAHAAAARAISPTAVLSASMFV</sequence>
<dbReference type="SMART" id="SM00419">
    <property type="entry name" value="HTH_CRP"/>
    <property type="match status" value="1"/>
</dbReference>
<dbReference type="PRINTS" id="PR00034">
    <property type="entry name" value="HTHCRP"/>
</dbReference>
<dbReference type="SUPFAM" id="SSF51206">
    <property type="entry name" value="cAMP-binding domain-like"/>
    <property type="match status" value="1"/>
</dbReference>
<dbReference type="InterPro" id="IPR036388">
    <property type="entry name" value="WH-like_DNA-bd_sf"/>
</dbReference>
<dbReference type="InterPro" id="IPR018490">
    <property type="entry name" value="cNMP-bd_dom_sf"/>
</dbReference>
<dbReference type="SMART" id="SM00100">
    <property type="entry name" value="cNMP"/>
    <property type="match status" value="1"/>
</dbReference>
<dbReference type="InterPro" id="IPR000595">
    <property type="entry name" value="cNMP-bd_dom"/>
</dbReference>
<dbReference type="PROSITE" id="PS51063">
    <property type="entry name" value="HTH_CRP_2"/>
    <property type="match status" value="1"/>
</dbReference>
<evidence type="ECO:0000259" key="4">
    <source>
        <dbReference type="PROSITE" id="PS50042"/>
    </source>
</evidence>
<comment type="caution">
    <text evidence="6">The sequence shown here is derived from an EMBL/GenBank/DDBJ whole genome shotgun (WGS) entry which is preliminary data.</text>
</comment>
<keyword evidence="2" id="KW-0238">DNA-binding</keyword>
<name>A0A494Y5C9_9BURK</name>
<dbReference type="PANTHER" id="PTHR24567">
    <property type="entry name" value="CRP FAMILY TRANSCRIPTIONAL REGULATORY PROTEIN"/>
    <property type="match status" value="1"/>
</dbReference>
<evidence type="ECO:0000256" key="2">
    <source>
        <dbReference type="ARBA" id="ARBA00023125"/>
    </source>
</evidence>
<feature type="domain" description="Cyclic nucleotide-binding" evidence="4">
    <location>
        <begin position="28"/>
        <end position="98"/>
    </location>
</feature>
<dbReference type="GO" id="GO:0003700">
    <property type="term" value="F:DNA-binding transcription factor activity"/>
    <property type="evidence" value="ECO:0007669"/>
    <property type="project" value="TreeGrafter"/>
</dbReference>
<dbReference type="EMBL" id="RBZU01000002">
    <property type="protein sequence ID" value="RKP57888.1"/>
    <property type="molecule type" value="Genomic_DNA"/>
</dbReference>
<keyword evidence="7" id="KW-1185">Reference proteome</keyword>
<dbReference type="AlphaFoldDB" id="A0A494Y5C9"/>
<dbReference type="GO" id="GO:0003677">
    <property type="term" value="F:DNA binding"/>
    <property type="evidence" value="ECO:0007669"/>
    <property type="project" value="UniProtKB-KW"/>
</dbReference>